<evidence type="ECO:0000259" key="2">
    <source>
        <dbReference type="Pfam" id="PF26640"/>
    </source>
</evidence>
<accession>A0A2J6TJM5</accession>
<protein>
    <submittedName>
        <fullName evidence="3">HET-domain-containing protein</fullName>
    </submittedName>
</protein>
<reference evidence="3 4" key="1">
    <citation type="submission" date="2016-04" db="EMBL/GenBank/DDBJ databases">
        <title>A degradative enzymes factory behind the ericoid mycorrhizal symbiosis.</title>
        <authorList>
            <consortium name="DOE Joint Genome Institute"/>
            <person name="Martino E."/>
            <person name="Morin E."/>
            <person name="Grelet G."/>
            <person name="Kuo A."/>
            <person name="Kohler A."/>
            <person name="Daghino S."/>
            <person name="Barry K."/>
            <person name="Choi C."/>
            <person name="Cichocki N."/>
            <person name="Clum A."/>
            <person name="Copeland A."/>
            <person name="Hainaut M."/>
            <person name="Haridas S."/>
            <person name="Labutti K."/>
            <person name="Lindquist E."/>
            <person name="Lipzen A."/>
            <person name="Khouja H.-R."/>
            <person name="Murat C."/>
            <person name="Ohm R."/>
            <person name="Olson A."/>
            <person name="Spatafora J."/>
            <person name="Veneault-Fourrey C."/>
            <person name="Henrissat B."/>
            <person name="Grigoriev I."/>
            <person name="Martin F."/>
            <person name="Perotto S."/>
        </authorList>
    </citation>
    <scope>NUCLEOTIDE SEQUENCE [LARGE SCALE GENOMIC DNA]</scope>
    <source>
        <strain evidence="3 4">E</strain>
    </source>
</reference>
<dbReference type="AlphaFoldDB" id="A0A2J6TJM5"/>
<dbReference type="Pfam" id="PF06985">
    <property type="entry name" value="HET"/>
    <property type="match status" value="1"/>
</dbReference>
<feature type="domain" description="DUF8212" evidence="2">
    <location>
        <begin position="233"/>
        <end position="256"/>
    </location>
</feature>
<name>A0A2J6TJM5_9HELO</name>
<sequence length="274" mass="31183">MRLINTETLTLEEFIRKELPPYAILSHTWDDDEVTFDEFKKDPTSAQVRGRKGYVKIQKTCQLAIKSGLRYAWVDTCCINKSSSSELSEAINSMYQWYRKCDACYAILSDLALEGEETFEEALSKSRWFSRGWTLQELIAPREVHFFDRLWHERGTKTEHRAILSKITGIDTGILHLATTGLSSLGKLLSNTAVATKMRWASKRQTTRPEDGAYCLLGIFNVHMPLLYGEGSNAFRRLQEEIAKRSSDLSLFAWQADANASRYTGLFAPSAALF</sequence>
<dbReference type="Proteomes" id="UP000235371">
    <property type="component" value="Unassembled WGS sequence"/>
</dbReference>
<dbReference type="InParanoid" id="A0A2J6TJM5"/>
<evidence type="ECO:0000313" key="3">
    <source>
        <dbReference type="EMBL" id="PMD63206.1"/>
    </source>
</evidence>
<feature type="domain" description="Heterokaryon incompatibility" evidence="1">
    <location>
        <begin position="22"/>
        <end position="110"/>
    </location>
</feature>
<dbReference type="OrthoDB" id="20872at2759"/>
<proteinExistence type="predicted"/>
<dbReference type="PANTHER" id="PTHR10622:SF12">
    <property type="entry name" value="HET DOMAIN-CONTAINING PROTEIN"/>
    <property type="match status" value="1"/>
</dbReference>
<dbReference type="GeneID" id="36580959"/>
<keyword evidence="4" id="KW-1185">Reference proteome</keyword>
<dbReference type="EMBL" id="KZ613782">
    <property type="protein sequence ID" value="PMD63206.1"/>
    <property type="molecule type" value="Genomic_DNA"/>
</dbReference>
<dbReference type="InterPro" id="IPR010730">
    <property type="entry name" value="HET"/>
</dbReference>
<feature type="non-terminal residue" evidence="3">
    <location>
        <position position="274"/>
    </location>
</feature>
<dbReference type="Pfam" id="PF26640">
    <property type="entry name" value="DUF8212"/>
    <property type="match status" value="1"/>
</dbReference>
<dbReference type="RefSeq" id="XP_024740110.1">
    <property type="nucleotide sequence ID" value="XM_024872879.1"/>
</dbReference>
<evidence type="ECO:0000259" key="1">
    <source>
        <dbReference type="Pfam" id="PF06985"/>
    </source>
</evidence>
<dbReference type="InterPro" id="IPR058525">
    <property type="entry name" value="DUF8212"/>
</dbReference>
<evidence type="ECO:0000313" key="4">
    <source>
        <dbReference type="Proteomes" id="UP000235371"/>
    </source>
</evidence>
<dbReference type="PANTHER" id="PTHR10622">
    <property type="entry name" value="HET DOMAIN-CONTAINING PROTEIN"/>
    <property type="match status" value="1"/>
</dbReference>
<organism evidence="3 4">
    <name type="scientific">Hyaloscypha bicolor E</name>
    <dbReference type="NCBI Taxonomy" id="1095630"/>
    <lineage>
        <taxon>Eukaryota</taxon>
        <taxon>Fungi</taxon>
        <taxon>Dikarya</taxon>
        <taxon>Ascomycota</taxon>
        <taxon>Pezizomycotina</taxon>
        <taxon>Leotiomycetes</taxon>
        <taxon>Helotiales</taxon>
        <taxon>Hyaloscyphaceae</taxon>
        <taxon>Hyaloscypha</taxon>
        <taxon>Hyaloscypha bicolor</taxon>
    </lineage>
</organism>
<dbReference type="STRING" id="1095630.A0A2J6TJM5"/>
<gene>
    <name evidence="3" type="ORF">K444DRAFT_471091</name>
</gene>